<reference evidence="1 2" key="1">
    <citation type="journal article" date="1999" name="Proc. Jpn. Acad.">
        <title>Determination of the complete genomic DNA sequence of Thermoplasma volvanium GSS1.</title>
        <authorList>
            <person name="Kawashima T."/>
            <person name="Yamamoto Y."/>
            <person name="Aramaki H."/>
            <person name="Nunoshiba T."/>
            <person name="Kawamoto T."/>
            <person name="Watanabe K."/>
            <person name="Yamazaki M."/>
            <person name="Kanehori K."/>
            <person name="Amano N."/>
            <person name="Ohya Y."/>
            <person name="Makino K."/>
            <person name="Suzuki M."/>
        </authorList>
    </citation>
    <scope>NUCLEOTIDE SEQUENCE [LARGE SCALE GENOMIC DNA]</scope>
    <source>
        <strain evidence="2">ATCC 51530 / DSM 4299 / JCM 9571 / NBRC 15438 / GSS1</strain>
    </source>
</reference>
<dbReference type="NCBIfam" id="NF033496">
    <property type="entry name" value="DUF2080_fam_acc"/>
    <property type="match status" value="1"/>
</dbReference>
<dbReference type="KEGG" id="tvo:TVG0147946"/>
<dbReference type="InterPro" id="IPR019205">
    <property type="entry name" value="DUF2080_transposon-encoded"/>
</dbReference>
<sequence>MKEANEITAHNIEAYMERTVTKFGSGAKVDCPKEYLGKRVCLIIKKDDEGDE</sequence>
<dbReference type="eggNOG" id="arCOG03883">
    <property type="taxonomic scope" value="Archaea"/>
</dbReference>
<protein>
    <submittedName>
        <fullName evidence="1">Transposase</fullName>
    </submittedName>
</protein>
<keyword evidence="2" id="KW-1185">Reference proteome</keyword>
<dbReference type="Pfam" id="PF09853">
    <property type="entry name" value="DUF2080"/>
    <property type="match status" value="1"/>
</dbReference>
<organism evidence="1 2">
    <name type="scientific">Thermoplasma volcanium (strain ATCC 51530 / DSM 4299 / JCM 9571 / NBRC 15438 / GSS1)</name>
    <dbReference type="NCBI Taxonomy" id="273116"/>
    <lineage>
        <taxon>Archaea</taxon>
        <taxon>Methanobacteriati</taxon>
        <taxon>Thermoplasmatota</taxon>
        <taxon>Thermoplasmata</taxon>
        <taxon>Thermoplasmatales</taxon>
        <taxon>Thermoplasmataceae</taxon>
        <taxon>Thermoplasma</taxon>
    </lineage>
</organism>
<dbReference type="AlphaFoldDB" id="Q97CF9"/>
<proteinExistence type="predicted"/>
<dbReference type="OrthoDB" id="144464at2157"/>
<dbReference type="PaxDb" id="273116-14324356"/>
<dbReference type="HOGENOM" id="CLU_213586_0_0_2"/>
<gene>
    <name evidence="1" type="ORF">TVG0147946</name>
</gene>
<dbReference type="Proteomes" id="UP000001017">
    <property type="component" value="Chromosome"/>
</dbReference>
<dbReference type="RefSeq" id="WP_162009528.1">
    <property type="nucleotide sequence ID" value="NC_002689.2"/>
</dbReference>
<dbReference type="PhylomeDB" id="Q97CF9"/>
<accession>Q97CF9</accession>
<name>Q97CF9_THEVO</name>
<dbReference type="EMBL" id="BA000011">
    <property type="protein sequence ID" value="BAB59284.1"/>
    <property type="molecule type" value="Genomic_DNA"/>
</dbReference>
<evidence type="ECO:0000313" key="1">
    <source>
        <dbReference type="EMBL" id="BAB59284.1"/>
    </source>
</evidence>
<evidence type="ECO:0000313" key="2">
    <source>
        <dbReference type="Proteomes" id="UP000001017"/>
    </source>
</evidence>
<dbReference type="GeneID" id="1441626"/>
<reference evidence="1 2" key="2">
    <citation type="journal article" date="2000" name="Proc. Natl. Acad. Sci. U.S.A.">
        <title>Archaeal adaptation to higher temperatures revealed by genomic sequence of Thermoplasma volcanium.</title>
        <authorList>
            <person name="Kawashima T."/>
            <person name="Amano N."/>
            <person name="Koike H."/>
            <person name="Makino S."/>
            <person name="Higuchi S."/>
            <person name="Kawashima-Ohya Y."/>
            <person name="Watanabe K."/>
            <person name="Yamazaki M."/>
            <person name="Kanehori K."/>
            <person name="Kawamoto T."/>
            <person name="Nunoshiba T."/>
            <person name="Yamamoto Y."/>
            <person name="Aramaki H."/>
            <person name="Makino K."/>
            <person name="Suzuki M."/>
        </authorList>
    </citation>
    <scope>NUCLEOTIDE SEQUENCE [LARGE SCALE GENOMIC DNA]</scope>
    <source>
        <strain evidence="2">ATCC 51530 / DSM 4299 / JCM 9571 / NBRC 15438 / GSS1</strain>
    </source>
</reference>